<dbReference type="OrthoDB" id="2269034at2759"/>
<keyword evidence="2" id="KW-1185">Reference proteome</keyword>
<dbReference type="EMBL" id="KN831770">
    <property type="protein sequence ID" value="KIM46733.1"/>
    <property type="molecule type" value="Genomic_DNA"/>
</dbReference>
<dbReference type="Gene3D" id="3.80.10.10">
    <property type="entry name" value="Ribonuclease Inhibitor"/>
    <property type="match status" value="1"/>
</dbReference>
<dbReference type="HOGENOM" id="CLU_018544_14_1_1"/>
<reference evidence="2" key="2">
    <citation type="submission" date="2015-01" db="EMBL/GenBank/DDBJ databases">
        <title>Evolutionary Origins and Diversification of the Mycorrhizal Mutualists.</title>
        <authorList>
            <consortium name="DOE Joint Genome Institute"/>
            <consortium name="Mycorrhizal Genomics Consortium"/>
            <person name="Kohler A."/>
            <person name="Kuo A."/>
            <person name="Nagy L.G."/>
            <person name="Floudas D."/>
            <person name="Copeland A."/>
            <person name="Barry K.W."/>
            <person name="Cichocki N."/>
            <person name="Veneault-Fourrey C."/>
            <person name="LaButti K."/>
            <person name="Lindquist E.A."/>
            <person name="Lipzen A."/>
            <person name="Lundell T."/>
            <person name="Morin E."/>
            <person name="Murat C."/>
            <person name="Riley R."/>
            <person name="Ohm R."/>
            <person name="Sun H."/>
            <person name="Tunlid A."/>
            <person name="Henrissat B."/>
            <person name="Grigoriev I.V."/>
            <person name="Hibbett D.S."/>
            <person name="Martin F."/>
        </authorList>
    </citation>
    <scope>NUCLEOTIDE SEQUENCE [LARGE SCALE GENOMIC DNA]</scope>
    <source>
        <strain evidence="2">h7</strain>
    </source>
</reference>
<organism evidence="1 2">
    <name type="scientific">Hebeloma cylindrosporum</name>
    <dbReference type="NCBI Taxonomy" id="76867"/>
    <lineage>
        <taxon>Eukaryota</taxon>
        <taxon>Fungi</taxon>
        <taxon>Dikarya</taxon>
        <taxon>Basidiomycota</taxon>
        <taxon>Agaricomycotina</taxon>
        <taxon>Agaricomycetes</taxon>
        <taxon>Agaricomycetidae</taxon>
        <taxon>Agaricales</taxon>
        <taxon>Agaricineae</taxon>
        <taxon>Hymenogastraceae</taxon>
        <taxon>Hebeloma</taxon>
    </lineage>
</organism>
<evidence type="ECO:0000313" key="2">
    <source>
        <dbReference type="Proteomes" id="UP000053424"/>
    </source>
</evidence>
<gene>
    <name evidence="1" type="ORF">M413DRAFT_440315</name>
</gene>
<evidence type="ECO:0000313" key="1">
    <source>
        <dbReference type="EMBL" id="KIM46733.1"/>
    </source>
</evidence>
<name>A0A0C2YA79_HEBCY</name>
<sequence>MEISLMERQLANLLQKRVSLKTTINHRHDRLIHGVPPEIASLIFAFYLDRILSPGNFALDSRKAPLGPLLLSRVCKKWEQIVHSTPQLWASVHIYSDCSYTTPLDKIRQMLRRSGELPLVISLNCKYSSWSGTQVIDFLKELAPRWGVLQLTMDPTLYSPLFNNITDCPHLEKLHIHNQSNQDQYPSFRLCNTPRLRDVQLTGFYFTNVGIQCHSITRIKVNYFSVDEIIEVLRQAPILSQFEIQSFGKVENLFPLPTTPIVHRRIKNLLLTAPLEDWNVHPLFDHISLPHLEAFTYSPRAKIPTAQLISAFNRFQCHITELTITDVKDEGFLMDHNLIELLSNLSTITRLSLLVEDRYSCKSKSADHLLRCLTRSRVELENPHAPFLPLLKVLKLRRRTFSWGDFANIFYPDESEIRAQVLDGNSVSNLAPMALDIQDSRRWPLREVHVDIIPENPRNGVPCIDKEVLPRLVQATEAGIVLALRDHNTGNDLLQESIRYHASC</sequence>
<proteinExistence type="predicted"/>
<protein>
    <submittedName>
        <fullName evidence="1">Uncharacterized protein</fullName>
    </submittedName>
</protein>
<accession>A0A0C2YA79</accession>
<reference evidence="1 2" key="1">
    <citation type="submission" date="2014-04" db="EMBL/GenBank/DDBJ databases">
        <authorList>
            <consortium name="DOE Joint Genome Institute"/>
            <person name="Kuo A."/>
            <person name="Gay G."/>
            <person name="Dore J."/>
            <person name="Kohler A."/>
            <person name="Nagy L.G."/>
            <person name="Floudas D."/>
            <person name="Copeland A."/>
            <person name="Barry K.W."/>
            <person name="Cichocki N."/>
            <person name="Veneault-Fourrey C."/>
            <person name="LaButti K."/>
            <person name="Lindquist E.A."/>
            <person name="Lipzen A."/>
            <person name="Lundell T."/>
            <person name="Morin E."/>
            <person name="Murat C."/>
            <person name="Sun H."/>
            <person name="Tunlid A."/>
            <person name="Henrissat B."/>
            <person name="Grigoriev I.V."/>
            <person name="Hibbett D.S."/>
            <person name="Martin F."/>
            <person name="Nordberg H.P."/>
            <person name="Cantor M.N."/>
            <person name="Hua S.X."/>
        </authorList>
    </citation>
    <scope>NUCLEOTIDE SEQUENCE [LARGE SCALE GENOMIC DNA]</scope>
    <source>
        <strain evidence="2">h7</strain>
    </source>
</reference>
<dbReference type="Proteomes" id="UP000053424">
    <property type="component" value="Unassembled WGS sequence"/>
</dbReference>
<dbReference type="InterPro" id="IPR032675">
    <property type="entry name" value="LRR_dom_sf"/>
</dbReference>
<dbReference type="AlphaFoldDB" id="A0A0C2YA79"/>